<feature type="compositionally biased region" description="Basic and acidic residues" evidence="1">
    <location>
        <begin position="206"/>
        <end position="222"/>
    </location>
</feature>
<evidence type="ECO:0000256" key="2">
    <source>
        <dbReference type="SAM" id="Phobius"/>
    </source>
</evidence>
<sequence>MVCNPCLFDVEVDETSFDKKFVPMDEVEVPERNMKWEQVGTQIVDCSWKFIKSRCEGVERPTGREDLQPVREATYRDQVLTHGVSGNHRTPSTCHNDMDLWYAPLKLIYLMIDITIDIFVLSTIIIVVFVGVVISVTIIVISFASMSPINRCDGRQHNGWTEWKEKDWKDRRQADRWRDWKDWAEKEEEQNRSQENWRSWKEWADREQEEHNEQKQREETKDAQVGLGTLRIRRYNRKAMKQRRGRRATVPSQVPQEEEAKEAELEQQRQKVKEEQAVHEDPAKVKEEEDESKLEEKQEKREDVEEAFEAEEKKAEPVSAKEDMDADDWGDWTEAKSSLVIRIPNNLFQANFAFQGVEDIWLSRPLEEQFKPLREESESPRRPRWSHPPDLWLARVRNIPETYGETMVRELLNGYGLPKDQSMKLTRPTPADIPKTTSIILRFDQEQASRDAADALQGRAVSDGYDQIFHLEVELRASHTRHVKVYVSDIPIEWNDQDLYRLHDENGLDSSTIAPWRKRGIGSLVFSAQALCNGITLKDPKGVQEEPDQASRVIANGVNFFEGAVEGRNKESEEAAPLLCFVRYRADEAVQRLNMVTVDSASEQLREKAEREKAWNREDRQADGGKDSATREAHGLPEGYARQRGFQLSLGPQMD</sequence>
<comment type="caution">
    <text evidence="3">The sequence shown here is derived from an EMBL/GenBank/DDBJ whole genome shotgun (WGS) entry which is preliminary data.</text>
</comment>
<keyword evidence="2" id="KW-1133">Transmembrane helix</keyword>
<evidence type="ECO:0000313" key="4">
    <source>
        <dbReference type="Proteomes" id="UP000186817"/>
    </source>
</evidence>
<name>A0A1Q9DUE1_SYMMI</name>
<feature type="compositionally biased region" description="Basic and acidic residues" evidence="1">
    <location>
        <begin position="262"/>
        <end position="287"/>
    </location>
</feature>
<feature type="region of interest" description="Disordered" evidence="1">
    <location>
        <begin position="206"/>
        <end position="329"/>
    </location>
</feature>
<keyword evidence="2" id="KW-0472">Membrane</keyword>
<feature type="compositionally biased region" description="Basic and acidic residues" evidence="1">
    <location>
        <begin position="294"/>
        <end position="303"/>
    </location>
</feature>
<feature type="transmembrane region" description="Helical" evidence="2">
    <location>
        <begin position="118"/>
        <end position="144"/>
    </location>
</feature>
<dbReference type="OrthoDB" id="442290at2759"/>
<proteinExistence type="predicted"/>
<feature type="region of interest" description="Disordered" evidence="1">
    <location>
        <begin position="602"/>
        <end position="655"/>
    </location>
</feature>
<dbReference type="Proteomes" id="UP000186817">
    <property type="component" value="Unassembled WGS sequence"/>
</dbReference>
<dbReference type="EMBL" id="LSRX01000386">
    <property type="protein sequence ID" value="OLP98786.1"/>
    <property type="molecule type" value="Genomic_DNA"/>
</dbReference>
<dbReference type="AlphaFoldDB" id="A0A1Q9DUE1"/>
<reference evidence="3 4" key="1">
    <citation type="submission" date="2016-02" db="EMBL/GenBank/DDBJ databases">
        <title>Genome analysis of coral dinoflagellate symbionts highlights evolutionary adaptations to a symbiotic lifestyle.</title>
        <authorList>
            <person name="Aranda M."/>
            <person name="Li Y."/>
            <person name="Liew Y.J."/>
            <person name="Baumgarten S."/>
            <person name="Simakov O."/>
            <person name="Wilson M."/>
            <person name="Piel J."/>
            <person name="Ashoor H."/>
            <person name="Bougouffa S."/>
            <person name="Bajic V.B."/>
            <person name="Ryu T."/>
            <person name="Ravasi T."/>
            <person name="Bayer T."/>
            <person name="Micklem G."/>
            <person name="Kim H."/>
            <person name="Bhak J."/>
            <person name="Lajeunesse T.C."/>
            <person name="Voolstra C.R."/>
        </authorList>
    </citation>
    <scope>NUCLEOTIDE SEQUENCE [LARGE SCALE GENOMIC DNA]</scope>
    <source>
        <strain evidence="3 4">CCMP2467</strain>
    </source>
</reference>
<accession>A0A1Q9DUE1</accession>
<keyword evidence="2" id="KW-0812">Transmembrane</keyword>
<organism evidence="3 4">
    <name type="scientific">Symbiodinium microadriaticum</name>
    <name type="common">Dinoflagellate</name>
    <name type="synonym">Zooxanthella microadriatica</name>
    <dbReference type="NCBI Taxonomy" id="2951"/>
    <lineage>
        <taxon>Eukaryota</taxon>
        <taxon>Sar</taxon>
        <taxon>Alveolata</taxon>
        <taxon>Dinophyceae</taxon>
        <taxon>Suessiales</taxon>
        <taxon>Symbiodiniaceae</taxon>
        <taxon>Symbiodinium</taxon>
    </lineage>
</organism>
<feature type="compositionally biased region" description="Basic residues" evidence="1">
    <location>
        <begin position="231"/>
        <end position="247"/>
    </location>
</feature>
<protein>
    <submittedName>
        <fullName evidence="3">Uncharacterized protein</fullName>
    </submittedName>
</protein>
<evidence type="ECO:0000313" key="3">
    <source>
        <dbReference type="EMBL" id="OLP98786.1"/>
    </source>
</evidence>
<gene>
    <name evidence="3" type="ORF">AK812_SmicGene18733</name>
</gene>
<evidence type="ECO:0000256" key="1">
    <source>
        <dbReference type="SAM" id="MobiDB-lite"/>
    </source>
</evidence>
<feature type="compositionally biased region" description="Basic and acidic residues" evidence="1">
    <location>
        <begin position="310"/>
        <end position="323"/>
    </location>
</feature>
<feature type="compositionally biased region" description="Basic and acidic residues" evidence="1">
    <location>
        <begin position="604"/>
        <end position="635"/>
    </location>
</feature>
<keyword evidence="4" id="KW-1185">Reference proteome</keyword>